<evidence type="ECO:0000256" key="8">
    <source>
        <dbReference type="ARBA" id="ARBA00023136"/>
    </source>
</evidence>
<evidence type="ECO:0000256" key="6">
    <source>
        <dbReference type="ARBA" id="ARBA00022989"/>
    </source>
</evidence>
<protein>
    <submittedName>
        <fullName evidence="14">Cation/H(+) antiporter 15-like</fullName>
    </submittedName>
</protein>
<evidence type="ECO:0000259" key="12">
    <source>
        <dbReference type="Pfam" id="PF23256"/>
    </source>
</evidence>
<keyword evidence="6 10" id="KW-1133">Transmembrane helix</keyword>
<feature type="transmembrane region" description="Helical" evidence="10">
    <location>
        <begin position="190"/>
        <end position="212"/>
    </location>
</feature>
<feature type="transmembrane region" description="Helical" evidence="10">
    <location>
        <begin position="90"/>
        <end position="107"/>
    </location>
</feature>
<dbReference type="AlphaFoldDB" id="A0A834T511"/>
<feature type="domain" description="Cation/H(+) antiporter C-terminal" evidence="13">
    <location>
        <begin position="655"/>
        <end position="798"/>
    </location>
</feature>
<evidence type="ECO:0000259" key="11">
    <source>
        <dbReference type="Pfam" id="PF00999"/>
    </source>
</evidence>
<evidence type="ECO:0000313" key="14">
    <source>
        <dbReference type="EMBL" id="KAF7816188.1"/>
    </source>
</evidence>
<dbReference type="Pfam" id="PF00999">
    <property type="entry name" value="Na_H_Exchanger"/>
    <property type="match status" value="1"/>
</dbReference>
<evidence type="ECO:0000256" key="7">
    <source>
        <dbReference type="ARBA" id="ARBA00023065"/>
    </source>
</evidence>
<keyword evidence="15" id="KW-1185">Reference proteome</keyword>
<organism evidence="14 15">
    <name type="scientific">Senna tora</name>
    <dbReference type="NCBI Taxonomy" id="362788"/>
    <lineage>
        <taxon>Eukaryota</taxon>
        <taxon>Viridiplantae</taxon>
        <taxon>Streptophyta</taxon>
        <taxon>Embryophyta</taxon>
        <taxon>Tracheophyta</taxon>
        <taxon>Spermatophyta</taxon>
        <taxon>Magnoliopsida</taxon>
        <taxon>eudicotyledons</taxon>
        <taxon>Gunneridae</taxon>
        <taxon>Pentapetalae</taxon>
        <taxon>rosids</taxon>
        <taxon>fabids</taxon>
        <taxon>Fabales</taxon>
        <taxon>Fabaceae</taxon>
        <taxon>Caesalpinioideae</taxon>
        <taxon>Cassia clade</taxon>
        <taxon>Senna</taxon>
    </lineage>
</organism>
<dbReference type="Pfam" id="PF23259">
    <property type="entry name" value="CHX17_C"/>
    <property type="match status" value="1"/>
</dbReference>
<comment type="subcellular location">
    <subcellularLocation>
        <location evidence="1">Membrane</location>
        <topology evidence="1">Multi-pass membrane protein</topology>
    </subcellularLocation>
</comment>
<name>A0A834T511_9FABA</name>
<evidence type="ECO:0000256" key="3">
    <source>
        <dbReference type="ARBA" id="ARBA00022538"/>
    </source>
</evidence>
<gene>
    <name evidence="14" type="ORF">G2W53_030157</name>
</gene>
<dbReference type="InterPro" id="IPR050794">
    <property type="entry name" value="CPA2_transporter"/>
</dbReference>
<feature type="domain" description="Cation/H(+) antiporter central" evidence="12">
    <location>
        <begin position="515"/>
        <end position="638"/>
    </location>
</feature>
<keyword evidence="8 10" id="KW-0472">Membrane</keyword>
<dbReference type="InterPro" id="IPR057290">
    <property type="entry name" value="CHX17_C"/>
</dbReference>
<evidence type="ECO:0000256" key="9">
    <source>
        <dbReference type="ARBA" id="ARBA00038341"/>
    </source>
</evidence>
<dbReference type="PANTHER" id="PTHR32468">
    <property type="entry name" value="CATION/H + ANTIPORTER"/>
    <property type="match status" value="1"/>
</dbReference>
<dbReference type="Proteomes" id="UP000634136">
    <property type="component" value="Unassembled WGS sequence"/>
</dbReference>
<evidence type="ECO:0000256" key="4">
    <source>
        <dbReference type="ARBA" id="ARBA00022692"/>
    </source>
</evidence>
<feature type="transmembrane region" description="Helical" evidence="10">
    <location>
        <begin position="295"/>
        <end position="325"/>
    </location>
</feature>
<feature type="transmembrane region" description="Helical" evidence="10">
    <location>
        <begin position="60"/>
        <end position="83"/>
    </location>
</feature>
<keyword evidence="7" id="KW-0406">Ion transport</keyword>
<evidence type="ECO:0000256" key="2">
    <source>
        <dbReference type="ARBA" id="ARBA00022448"/>
    </source>
</evidence>
<evidence type="ECO:0000256" key="1">
    <source>
        <dbReference type="ARBA" id="ARBA00004141"/>
    </source>
</evidence>
<dbReference type="InterPro" id="IPR057291">
    <property type="entry name" value="CHX17_2nd"/>
</dbReference>
<feature type="transmembrane region" description="Helical" evidence="10">
    <location>
        <begin position="156"/>
        <end position="178"/>
    </location>
</feature>
<dbReference type="PANTHER" id="PTHR32468:SF164">
    <property type="entry name" value="OS05G0485000 PROTEIN"/>
    <property type="match status" value="1"/>
</dbReference>
<dbReference type="GO" id="GO:0016020">
    <property type="term" value="C:membrane"/>
    <property type="evidence" value="ECO:0007669"/>
    <property type="project" value="UniProtKB-SubCell"/>
</dbReference>
<dbReference type="InterPro" id="IPR006153">
    <property type="entry name" value="Cation/H_exchanger_TM"/>
</dbReference>
<comment type="similarity">
    <text evidence="9">Belongs to the monovalent cation:proton antiporter 2 (CPA2) transporter (TC 2.A.37) family. CHX (TC 2.A.37.4) subfamily.</text>
</comment>
<dbReference type="GO" id="GO:0006813">
    <property type="term" value="P:potassium ion transport"/>
    <property type="evidence" value="ECO:0007669"/>
    <property type="project" value="UniProtKB-KW"/>
</dbReference>
<dbReference type="GO" id="GO:0015297">
    <property type="term" value="F:antiporter activity"/>
    <property type="evidence" value="ECO:0007669"/>
    <property type="project" value="InterPro"/>
</dbReference>
<feature type="transmembrane region" description="Helical" evidence="10">
    <location>
        <begin position="345"/>
        <end position="362"/>
    </location>
</feature>
<dbReference type="GO" id="GO:1902600">
    <property type="term" value="P:proton transmembrane transport"/>
    <property type="evidence" value="ECO:0007669"/>
    <property type="project" value="InterPro"/>
</dbReference>
<keyword evidence="3" id="KW-0633">Potassium transport</keyword>
<keyword evidence="5" id="KW-0630">Potassium</keyword>
<dbReference type="Pfam" id="PF23256">
    <property type="entry name" value="CHX17_2nd"/>
    <property type="match status" value="1"/>
</dbReference>
<proteinExistence type="inferred from homology"/>
<dbReference type="Gene3D" id="1.20.1530.20">
    <property type="match status" value="1"/>
</dbReference>
<accession>A0A834T511</accession>
<dbReference type="EMBL" id="JAAIUW010000009">
    <property type="protein sequence ID" value="KAF7816188.1"/>
    <property type="molecule type" value="Genomic_DNA"/>
</dbReference>
<dbReference type="OrthoDB" id="1889525at2759"/>
<feature type="transmembrane region" description="Helical" evidence="10">
    <location>
        <begin position="253"/>
        <end position="275"/>
    </location>
</feature>
<feature type="transmembrane region" description="Helical" evidence="10">
    <location>
        <begin position="127"/>
        <end position="144"/>
    </location>
</feature>
<feature type="transmembrane region" description="Helical" evidence="10">
    <location>
        <begin position="224"/>
        <end position="241"/>
    </location>
</feature>
<evidence type="ECO:0000259" key="13">
    <source>
        <dbReference type="Pfam" id="PF23259"/>
    </source>
</evidence>
<sequence>MPLNESHVTPSMEADREKLLPDALDAAADSPIKFGISYVCHSVGFLNSRGLWFGNDPLDFSVPLLLLQLSLMFIFSNSFYIILKPLGQPSIISQILGGLTLGPSILGRNSTFANKVFPPRGKHVLDTFAFFGLMLFVFLLGVKIDPTIISRSGKRAFAIGVLGFIVPYTFAGLVVYILDQFSSLDHDISKMLPIVVAIASMTTFPVITCFLSELQILNSEIGRLASSSSIVCDVFYWSIMAMEFASSLTQTKSLGVCFGFLLSSALLVLFIVLVVRPSALWAIRHTPEGEPVKEIYIFGVLVTLLICGVLGEVIGLHAFFVSFLLGLAIPDGPPFGAALVDKLDCFVSVILLPIIFVIIGLRTDVYAITKLKNVGVITLVIFVAFCGKILVASLPLLFRRMPFRDALSLGLVMNSKGIVELTMLTNWKIQDVVSEEFFAIMILTLVLITGIVSPLVKVLYDPSKRFLAYKRRTFFHHNNDEPLRVLACIHRPDNVLAVLNLLAASNATIRSPIDLIVLHLVKLAGRASSLLVAHVPRENPHQQRPTKSEQIFKAFMKFENKLGGLVTLHCFKGISPYETMHNDVCYLALEKRITFIIIPFHKNWIFGGKAVASFAFKHLNKNVLEKAPCTVGILVDRGNQQNFWCDHFVKEPIYQVAVLFFGGADDREALALARRMLEQPHVYIALIQFSATTDIVSGTERSKMLDTQILSDFRLSAFRNERVSYKDERVMDGRGVLSVIEYMDNVYDLVLVGRRHGDSHLMSELKKWKDGELGAVGEILASLDIGAKTSVLVVQQQTKVWGLRDPEDSTNLRRETNFVI</sequence>
<comment type="caution">
    <text evidence="14">The sequence shown here is derived from an EMBL/GenBank/DDBJ whole genome shotgun (WGS) entry which is preliminary data.</text>
</comment>
<evidence type="ECO:0000256" key="10">
    <source>
        <dbReference type="SAM" id="Phobius"/>
    </source>
</evidence>
<dbReference type="GO" id="GO:0006885">
    <property type="term" value="P:regulation of pH"/>
    <property type="evidence" value="ECO:0007669"/>
    <property type="project" value="TreeGrafter"/>
</dbReference>
<feature type="transmembrane region" description="Helical" evidence="10">
    <location>
        <begin position="374"/>
        <end position="398"/>
    </location>
</feature>
<reference evidence="14" key="1">
    <citation type="submission" date="2020-09" db="EMBL/GenBank/DDBJ databases">
        <title>Genome-Enabled Discovery of Anthraquinone Biosynthesis in Senna tora.</title>
        <authorList>
            <person name="Kang S.-H."/>
            <person name="Pandey R.P."/>
            <person name="Lee C.-M."/>
            <person name="Sim J.-S."/>
            <person name="Jeong J.-T."/>
            <person name="Choi B.-S."/>
            <person name="Jung M."/>
            <person name="Ginzburg D."/>
            <person name="Zhao K."/>
            <person name="Won S.Y."/>
            <person name="Oh T.-J."/>
            <person name="Yu Y."/>
            <person name="Kim N.-H."/>
            <person name="Lee O.R."/>
            <person name="Lee T.-H."/>
            <person name="Bashyal P."/>
            <person name="Kim T.-S."/>
            <person name="Lee W.-H."/>
            <person name="Kawkins C."/>
            <person name="Kim C.-K."/>
            <person name="Kim J.S."/>
            <person name="Ahn B.O."/>
            <person name="Rhee S.Y."/>
            <person name="Sohng J.K."/>
        </authorList>
    </citation>
    <scope>NUCLEOTIDE SEQUENCE</scope>
    <source>
        <tissue evidence="14">Leaf</tissue>
    </source>
</reference>
<dbReference type="GO" id="GO:0012505">
    <property type="term" value="C:endomembrane system"/>
    <property type="evidence" value="ECO:0007669"/>
    <property type="project" value="TreeGrafter"/>
</dbReference>
<dbReference type="InterPro" id="IPR038770">
    <property type="entry name" value="Na+/solute_symporter_sf"/>
</dbReference>
<keyword evidence="4 10" id="KW-0812">Transmembrane</keyword>
<keyword evidence="2" id="KW-0813">Transport</keyword>
<evidence type="ECO:0000256" key="5">
    <source>
        <dbReference type="ARBA" id="ARBA00022958"/>
    </source>
</evidence>
<feature type="transmembrane region" description="Helical" evidence="10">
    <location>
        <begin position="437"/>
        <end position="460"/>
    </location>
</feature>
<evidence type="ECO:0000313" key="15">
    <source>
        <dbReference type="Proteomes" id="UP000634136"/>
    </source>
</evidence>
<feature type="domain" description="Cation/H+ exchanger transmembrane" evidence="11">
    <location>
        <begin position="80"/>
        <end position="457"/>
    </location>
</feature>